<reference evidence="7" key="1">
    <citation type="submission" date="2021-09" db="EMBL/GenBank/DDBJ databases">
        <authorList>
            <consortium name="AG Swart"/>
            <person name="Singh M."/>
            <person name="Singh A."/>
            <person name="Seah K."/>
            <person name="Emmerich C."/>
        </authorList>
    </citation>
    <scope>NUCLEOTIDE SEQUENCE</scope>
    <source>
        <strain evidence="7">ATCC30299</strain>
    </source>
</reference>
<evidence type="ECO:0000256" key="4">
    <source>
        <dbReference type="ARBA" id="ARBA00022833"/>
    </source>
</evidence>
<organism evidence="7 8">
    <name type="scientific">Blepharisma stoltei</name>
    <dbReference type="NCBI Taxonomy" id="1481888"/>
    <lineage>
        <taxon>Eukaryota</taxon>
        <taxon>Sar</taxon>
        <taxon>Alveolata</taxon>
        <taxon>Ciliophora</taxon>
        <taxon>Postciliodesmatophora</taxon>
        <taxon>Heterotrichea</taxon>
        <taxon>Heterotrichida</taxon>
        <taxon>Blepharismidae</taxon>
        <taxon>Blepharisma</taxon>
    </lineage>
</organism>
<evidence type="ECO:0000259" key="6">
    <source>
        <dbReference type="PROSITE" id="PS50157"/>
    </source>
</evidence>
<gene>
    <name evidence="7" type="ORF">BSTOLATCC_MIC6484</name>
</gene>
<keyword evidence="2" id="KW-0677">Repeat</keyword>
<dbReference type="InterPro" id="IPR050329">
    <property type="entry name" value="GLI_C2H2-zinc-finger"/>
</dbReference>
<evidence type="ECO:0000256" key="3">
    <source>
        <dbReference type="ARBA" id="ARBA00022771"/>
    </source>
</evidence>
<dbReference type="AlphaFoldDB" id="A0AAU9IDZ7"/>
<dbReference type="SUPFAM" id="SSF57667">
    <property type="entry name" value="beta-beta-alpha zinc fingers"/>
    <property type="match status" value="2"/>
</dbReference>
<dbReference type="PROSITE" id="PS00028">
    <property type="entry name" value="ZINC_FINGER_C2H2_1"/>
    <property type="match status" value="3"/>
</dbReference>
<evidence type="ECO:0000256" key="5">
    <source>
        <dbReference type="PROSITE-ProRule" id="PRU00042"/>
    </source>
</evidence>
<dbReference type="PANTHER" id="PTHR19818:SF139">
    <property type="entry name" value="PAIR-RULE PROTEIN ODD-PAIRED"/>
    <property type="match status" value="1"/>
</dbReference>
<feature type="domain" description="C2H2-type" evidence="6">
    <location>
        <begin position="6"/>
        <end position="36"/>
    </location>
</feature>
<evidence type="ECO:0000256" key="1">
    <source>
        <dbReference type="ARBA" id="ARBA00022723"/>
    </source>
</evidence>
<keyword evidence="3 5" id="KW-0863">Zinc-finger</keyword>
<evidence type="ECO:0000313" key="8">
    <source>
        <dbReference type="Proteomes" id="UP001162131"/>
    </source>
</evidence>
<dbReference type="Proteomes" id="UP001162131">
    <property type="component" value="Unassembled WGS sequence"/>
</dbReference>
<dbReference type="Pfam" id="PF00096">
    <property type="entry name" value="zf-C2H2"/>
    <property type="match status" value="3"/>
</dbReference>
<dbReference type="GO" id="GO:0005634">
    <property type="term" value="C:nucleus"/>
    <property type="evidence" value="ECO:0007669"/>
    <property type="project" value="UniProtKB-ARBA"/>
</dbReference>
<keyword evidence="4" id="KW-0862">Zinc</keyword>
<evidence type="ECO:0000256" key="2">
    <source>
        <dbReference type="ARBA" id="ARBA00022737"/>
    </source>
</evidence>
<comment type="caution">
    <text evidence="7">The sequence shown here is derived from an EMBL/GenBank/DDBJ whole genome shotgun (WGS) entry which is preliminary data.</text>
</comment>
<dbReference type="PANTHER" id="PTHR19818">
    <property type="entry name" value="ZINC FINGER PROTEIN ZIC AND GLI"/>
    <property type="match status" value="1"/>
</dbReference>
<dbReference type="InterPro" id="IPR013087">
    <property type="entry name" value="Znf_C2H2_type"/>
</dbReference>
<keyword evidence="8" id="KW-1185">Reference proteome</keyword>
<feature type="domain" description="C2H2-type" evidence="6">
    <location>
        <begin position="37"/>
        <end position="64"/>
    </location>
</feature>
<sequence length="100" mass="11657">MKGERVVCTVQGCHRSYSTQANLEKHYEAEHGSVRRYQCEICKHYLSSKQNLNEHLLKHTGEKPFVCKVLGCGKSFRQGSQLSLHNKMHREVEMRLKDLK</sequence>
<dbReference type="GO" id="GO:0000981">
    <property type="term" value="F:DNA-binding transcription factor activity, RNA polymerase II-specific"/>
    <property type="evidence" value="ECO:0007669"/>
    <property type="project" value="TreeGrafter"/>
</dbReference>
<dbReference type="EMBL" id="CAJZBQ010000006">
    <property type="protein sequence ID" value="CAG9312377.1"/>
    <property type="molecule type" value="Genomic_DNA"/>
</dbReference>
<protein>
    <recommendedName>
        <fullName evidence="6">C2H2-type domain-containing protein</fullName>
    </recommendedName>
</protein>
<accession>A0AAU9IDZ7</accession>
<evidence type="ECO:0000313" key="7">
    <source>
        <dbReference type="EMBL" id="CAG9312377.1"/>
    </source>
</evidence>
<dbReference type="Gene3D" id="3.30.160.60">
    <property type="entry name" value="Classic Zinc Finger"/>
    <property type="match status" value="3"/>
</dbReference>
<dbReference type="FunFam" id="3.30.160.60:FF:000624">
    <property type="entry name" value="zinc finger protein 697"/>
    <property type="match status" value="1"/>
</dbReference>
<dbReference type="GO" id="GO:0000978">
    <property type="term" value="F:RNA polymerase II cis-regulatory region sequence-specific DNA binding"/>
    <property type="evidence" value="ECO:0007669"/>
    <property type="project" value="TreeGrafter"/>
</dbReference>
<keyword evidence="1" id="KW-0479">Metal-binding</keyword>
<dbReference type="GO" id="GO:0008270">
    <property type="term" value="F:zinc ion binding"/>
    <property type="evidence" value="ECO:0007669"/>
    <property type="project" value="UniProtKB-KW"/>
</dbReference>
<dbReference type="SMART" id="SM00355">
    <property type="entry name" value="ZnF_C2H2"/>
    <property type="match status" value="3"/>
</dbReference>
<dbReference type="GO" id="GO:0045944">
    <property type="term" value="P:positive regulation of transcription by RNA polymerase II"/>
    <property type="evidence" value="ECO:0007669"/>
    <property type="project" value="UniProtKB-ARBA"/>
</dbReference>
<name>A0AAU9IDZ7_9CILI</name>
<proteinExistence type="predicted"/>
<dbReference type="InterPro" id="IPR036236">
    <property type="entry name" value="Znf_C2H2_sf"/>
</dbReference>
<feature type="domain" description="C2H2-type" evidence="6">
    <location>
        <begin position="65"/>
        <end position="94"/>
    </location>
</feature>
<dbReference type="PROSITE" id="PS50157">
    <property type="entry name" value="ZINC_FINGER_C2H2_2"/>
    <property type="match status" value="3"/>
</dbReference>